<evidence type="ECO:0000313" key="5">
    <source>
        <dbReference type="EMBL" id="OAA62386.1"/>
    </source>
</evidence>
<dbReference type="InterPro" id="IPR022210">
    <property type="entry name" value="TF_GCR1-like"/>
</dbReference>
<dbReference type="PANTHER" id="PTHR37784">
    <property type="entry name" value="PROTEIN MSN1"/>
    <property type="match status" value="1"/>
</dbReference>
<comment type="caution">
    <text evidence="5">The sequence shown here is derived from an EMBL/GenBank/DDBJ whole genome shotgun (WGS) entry which is preliminary data.</text>
</comment>
<dbReference type="InterPro" id="IPR011010">
    <property type="entry name" value="DNA_brk_join_enz"/>
</dbReference>
<feature type="region of interest" description="Disordered" evidence="2">
    <location>
        <begin position="579"/>
        <end position="601"/>
    </location>
</feature>
<feature type="domain" description="Ndc10" evidence="4">
    <location>
        <begin position="152"/>
        <end position="497"/>
    </location>
</feature>
<feature type="domain" description="Transcription activator GCR1-like" evidence="3">
    <location>
        <begin position="632"/>
        <end position="710"/>
    </location>
</feature>
<dbReference type="InterPro" id="IPR010998">
    <property type="entry name" value="Integrase_recombinase_N"/>
</dbReference>
<dbReference type="SUPFAM" id="SSF56349">
    <property type="entry name" value="DNA breaking-rejoining enzymes"/>
    <property type="match status" value="1"/>
</dbReference>
<accession>A0A167V9Z0</accession>
<dbReference type="PANTHER" id="PTHR37784:SF2">
    <property type="entry name" value="HIGH-OSMOLARITY-INDUCED TRANSCRIPTION PROTEIN 1"/>
    <property type="match status" value="1"/>
</dbReference>
<evidence type="ECO:0000259" key="3">
    <source>
        <dbReference type="Pfam" id="PF12550"/>
    </source>
</evidence>
<dbReference type="OrthoDB" id="5148997at2759"/>
<dbReference type="Gene3D" id="1.10.443.20">
    <property type="entry name" value="Centromere DNA-binding protein complex CBF3 subunit, domain 2"/>
    <property type="match status" value="1"/>
</dbReference>
<dbReference type="Gene3D" id="1.10.150.130">
    <property type="match status" value="1"/>
</dbReference>
<dbReference type="Pfam" id="PF16787">
    <property type="entry name" value="NDC10_II"/>
    <property type="match status" value="1"/>
</dbReference>
<dbReference type="EMBL" id="AZHF01000017">
    <property type="protein sequence ID" value="OAA62386.1"/>
    <property type="molecule type" value="Genomic_DNA"/>
</dbReference>
<organism evidence="5 6">
    <name type="scientific">Akanthomyces lecanii RCEF 1005</name>
    <dbReference type="NCBI Taxonomy" id="1081108"/>
    <lineage>
        <taxon>Eukaryota</taxon>
        <taxon>Fungi</taxon>
        <taxon>Dikarya</taxon>
        <taxon>Ascomycota</taxon>
        <taxon>Pezizomycotina</taxon>
        <taxon>Sordariomycetes</taxon>
        <taxon>Hypocreomycetidae</taxon>
        <taxon>Hypocreales</taxon>
        <taxon>Cordycipitaceae</taxon>
        <taxon>Akanthomyces</taxon>
        <taxon>Cordyceps confragosa</taxon>
    </lineage>
</organism>
<dbReference type="STRING" id="1081108.A0A167V9Z0"/>
<evidence type="ECO:0000259" key="4">
    <source>
        <dbReference type="Pfam" id="PF16787"/>
    </source>
</evidence>
<evidence type="ECO:0000313" key="6">
    <source>
        <dbReference type="Proteomes" id="UP000076881"/>
    </source>
</evidence>
<dbReference type="Pfam" id="PF12550">
    <property type="entry name" value="GCR1_C"/>
    <property type="match status" value="1"/>
</dbReference>
<reference evidence="5 6" key="1">
    <citation type="journal article" date="2016" name="Genome Biol. Evol.">
        <title>Divergent and convergent evolution of fungal pathogenicity.</title>
        <authorList>
            <person name="Shang Y."/>
            <person name="Xiao G."/>
            <person name="Zheng P."/>
            <person name="Cen K."/>
            <person name="Zhan S."/>
            <person name="Wang C."/>
        </authorList>
    </citation>
    <scope>NUCLEOTIDE SEQUENCE [LARGE SCALE GENOMIC DNA]</scope>
    <source>
        <strain evidence="5 6">RCEF 1005</strain>
    </source>
</reference>
<evidence type="ECO:0000256" key="1">
    <source>
        <dbReference type="ARBA" id="ARBA00023125"/>
    </source>
</evidence>
<dbReference type="Proteomes" id="UP000076881">
    <property type="component" value="Unassembled WGS sequence"/>
</dbReference>
<dbReference type="GO" id="GO:0060963">
    <property type="term" value="P:positive regulation of ribosomal protein gene transcription by RNA polymerase II"/>
    <property type="evidence" value="ECO:0007669"/>
    <property type="project" value="TreeGrafter"/>
</dbReference>
<keyword evidence="1" id="KW-0238">DNA-binding</keyword>
<gene>
    <name evidence="5" type="ORF">LEL_10722</name>
</gene>
<name>A0A167V9Z0_CORDF</name>
<protein>
    <submittedName>
        <fullName evidence="5">Transcription activator, osmotic-stress induced</fullName>
    </submittedName>
</protein>
<evidence type="ECO:0000256" key="2">
    <source>
        <dbReference type="SAM" id="MobiDB-lite"/>
    </source>
</evidence>
<feature type="compositionally biased region" description="Low complexity" evidence="2">
    <location>
        <begin position="583"/>
        <end position="601"/>
    </location>
</feature>
<dbReference type="InterPro" id="IPR012337">
    <property type="entry name" value="RNaseH-like_sf"/>
</dbReference>
<dbReference type="InterPro" id="IPR052146">
    <property type="entry name" value="HOT1"/>
</dbReference>
<dbReference type="AlphaFoldDB" id="A0A167V9Z0"/>
<dbReference type="SUPFAM" id="SSF53098">
    <property type="entry name" value="Ribonuclease H-like"/>
    <property type="match status" value="1"/>
</dbReference>
<sequence length="1192" mass="134704">MKWLSRQKSARGVTQEAADLAVTTPAGVYPRAGTATQQQRRVERNVINTAELRVNSQNILTTIHTMRPENTKAAYLPKQAAFQAFCQAKQYHDSDTVTEDKLLLFLVEEVANRPLRGRSHRVSPGSEEASRLSWRSVRTYVSAVTDLYRTQKARGMNTHPSPREDNVRDYLKTLQRRDAERDKASFLDKGRDTLLDGYSEQEFERVCAELWTHSVASPECHFRTLVDLLLGHYMLTRGGDRRAMEISDIFTFEFKNEGSTRCMPLILTTRGSKQNQHGRLETAGALRNRQPLVCLLGALAFYFLLRWDLTDETFPDLSHKASWYKIRLIRGTSTDCTAALSYNSQRDWVVRAFSYAGIQSKKKTHIGRSSGAKTAELKGVSEEQIRRAGRWNQEQMVVCYLSALPRKFMRIMAGHPAQPGCFEIRRANITPPSTLLSLIWPDLEQWRGRQIEDLATAGFIDLLLYFREVILQDSVALKPQFPSSPIWNHPVFQHPEYEAYSQQLQSSIQEAEQPSQLTILTQAIPVLTEYLKSIDAHNESRILATEARLQAEIIGQSTQLQALLSGGLTVHLQAALSTARPSTATGPAATTATATGPATGPATATALLTGPETSLETGLEAVTEEAVSMPQYRMCRTVKTVEALWQEWTVGLNGQLSILELNRQWGNKWRAGRQSELQWYSPRLEIIKEIQRLAQTQRTSENTAMQVVNHHHRKHRILLGLRPLGGRHTGTSLADEVCDTLAFWRINDLDQVGYFTLDNGSNNDTCMESIAHEVGFFAKERRIRCAAHIFNLCVRAMLHGSKGENPAAIVAADGDDEDDEVDRAIDEALCGEMLNDQVGFELDADEPVEDYHSSHLAPEEITSATFREYSAHDAPGMLHHIGVQLRASPQPYEQFLQSQRKESGKSSTLHWVFNNATRWDSDKRMMERALLLRPALNTFFNDVQNQWESECGSERTRPSVLAYRLTPDALRGRHGTTSRHGTPGTRSTCGSFDEYFTVIEILLDHLESAIEGTVYEEVEDPVTKQQRDVETPIFDGLDRKTPEVAEGAVVFNPTQKRRLLDLLWSRVPSRKAKGWRLDYERKLLLIWKQYKDREVDCEVLATREDSSMDYIERRLARSVAGSALLRGSSSTATSLRRGNHKTNQMSVGSAVDDEYARYCAEDVVNSHHYRCQPIDWWKVNAGRYLALIHAGD</sequence>
<proteinExistence type="predicted"/>
<dbReference type="GO" id="GO:0000981">
    <property type="term" value="F:DNA-binding transcription factor activity, RNA polymerase II-specific"/>
    <property type="evidence" value="ECO:0007669"/>
    <property type="project" value="TreeGrafter"/>
</dbReference>
<dbReference type="InterPro" id="IPR031872">
    <property type="entry name" value="NDC10_II"/>
</dbReference>
<keyword evidence="6" id="KW-1185">Reference proteome</keyword>
<dbReference type="GO" id="GO:0000978">
    <property type="term" value="F:RNA polymerase II cis-regulatory region sequence-specific DNA binding"/>
    <property type="evidence" value="ECO:0007669"/>
    <property type="project" value="TreeGrafter"/>
</dbReference>
<dbReference type="InterPro" id="IPR038279">
    <property type="entry name" value="Ndc10_dom2_sf"/>
</dbReference>